<organism evidence="1 2">
    <name type="scientific">Panaeolus cyanescens</name>
    <dbReference type="NCBI Taxonomy" id="181874"/>
    <lineage>
        <taxon>Eukaryota</taxon>
        <taxon>Fungi</taxon>
        <taxon>Dikarya</taxon>
        <taxon>Basidiomycota</taxon>
        <taxon>Agaricomycotina</taxon>
        <taxon>Agaricomycetes</taxon>
        <taxon>Agaricomycetidae</taxon>
        <taxon>Agaricales</taxon>
        <taxon>Agaricineae</taxon>
        <taxon>Galeropsidaceae</taxon>
        <taxon>Panaeolus</taxon>
    </lineage>
</organism>
<name>A0A409YZ01_9AGAR</name>
<evidence type="ECO:0000313" key="1">
    <source>
        <dbReference type="EMBL" id="PPR08188.1"/>
    </source>
</evidence>
<keyword evidence="2" id="KW-1185">Reference proteome</keyword>
<accession>A0A409YZ01</accession>
<gene>
    <name evidence="1" type="ORF">CVT24_001538</name>
</gene>
<comment type="caution">
    <text evidence="1">The sequence shown here is derived from an EMBL/GenBank/DDBJ whole genome shotgun (WGS) entry which is preliminary data.</text>
</comment>
<evidence type="ECO:0000313" key="2">
    <source>
        <dbReference type="Proteomes" id="UP000284842"/>
    </source>
</evidence>
<sequence>MNKLPKIAINVPLTAFTPLSNIRNCLTYANLQAQKTIQQFAKSKEVPLTNLTLEELGKGITDAKLTYGVRTITAKNLADDPNYVQNNYQKWLASDNAVEIWKYTQSVEKGAGLDYGALFKTYVIDSNGHTVFNVITILCQVKKLNVTETSRVGIVTALTYVWSSSYRTKEDYAQMKAIYKTIQLFKDLQSTFTFTINNQSVLVSQTLFGGYHVITQNGIFLVSYKQLDDGLARIKWDNAEDGILRSDWQRDQEAVQILMKNPDKYLFDKTIDAIVASQGEHSSTSETNSKLR</sequence>
<dbReference type="InParanoid" id="A0A409YZ01"/>
<dbReference type="EMBL" id="NHTK01000087">
    <property type="protein sequence ID" value="PPR08188.1"/>
    <property type="molecule type" value="Genomic_DNA"/>
</dbReference>
<proteinExistence type="predicted"/>
<dbReference type="AlphaFoldDB" id="A0A409YZ01"/>
<reference evidence="1 2" key="1">
    <citation type="journal article" date="2018" name="Evol. Lett.">
        <title>Horizontal gene cluster transfer increased hallucinogenic mushroom diversity.</title>
        <authorList>
            <person name="Reynolds H.T."/>
            <person name="Vijayakumar V."/>
            <person name="Gluck-Thaler E."/>
            <person name="Korotkin H.B."/>
            <person name="Matheny P.B."/>
            <person name="Slot J.C."/>
        </authorList>
    </citation>
    <scope>NUCLEOTIDE SEQUENCE [LARGE SCALE GENOMIC DNA]</scope>
    <source>
        <strain evidence="1 2">2629</strain>
    </source>
</reference>
<dbReference type="Proteomes" id="UP000284842">
    <property type="component" value="Unassembled WGS sequence"/>
</dbReference>
<protein>
    <submittedName>
        <fullName evidence="1">Uncharacterized protein</fullName>
    </submittedName>
</protein>